<organism evidence="2 3">
    <name type="scientific">Armillaria gallica</name>
    <name type="common">Bulbous honey fungus</name>
    <name type="synonym">Armillaria bulbosa</name>
    <dbReference type="NCBI Taxonomy" id="47427"/>
    <lineage>
        <taxon>Eukaryota</taxon>
        <taxon>Fungi</taxon>
        <taxon>Dikarya</taxon>
        <taxon>Basidiomycota</taxon>
        <taxon>Agaricomycotina</taxon>
        <taxon>Agaricomycetes</taxon>
        <taxon>Agaricomycetidae</taxon>
        <taxon>Agaricales</taxon>
        <taxon>Marasmiineae</taxon>
        <taxon>Physalacriaceae</taxon>
        <taxon>Armillaria</taxon>
    </lineage>
</organism>
<dbReference type="InParanoid" id="A0A2H3CFN6"/>
<feature type="region of interest" description="Disordered" evidence="1">
    <location>
        <begin position="65"/>
        <end position="86"/>
    </location>
</feature>
<keyword evidence="3" id="KW-1185">Reference proteome</keyword>
<dbReference type="AlphaFoldDB" id="A0A2H3CFN6"/>
<evidence type="ECO:0000313" key="3">
    <source>
        <dbReference type="Proteomes" id="UP000217790"/>
    </source>
</evidence>
<dbReference type="EMBL" id="KZ293724">
    <property type="protein sequence ID" value="PBK81875.1"/>
    <property type="molecule type" value="Genomic_DNA"/>
</dbReference>
<gene>
    <name evidence="2" type="ORF">ARMGADRAFT_772075</name>
</gene>
<reference evidence="3" key="1">
    <citation type="journal article" date="2017" name="Nat. Ecol. Evol.">
        <title>Genome expansion and lineage-specific genetic innovations in the forest pathogenic fungi Armillaria.</title>
        <authorList>
            <person name="Sipos G."/>
            <person name="Prasanna A.N."/>
            <person name="Walter M.C."/>
            <person name="O'Connor E."/>
            <person name="Balint B."/>
            <person name="Krizsan K."/>
            <person name="Kiss B."/>
            <person name="Hess J."/>
            <person name="Varga T."/>
            <person name="Slot J."/>
            <person name="Riley R."/>
            <person name="Boka B."/>
            <person name="Rigling D."/>
            <person name="Barry K."/>
            <person name="Lee J."/>
            <person name="Mihaltcheva S."/>
            <person name="LaButti K."/>
            <person name="Lipzen A."/>
            <person name="Waldron R."/>
            <person name="Moloney N.M."/>
            <person name="Sperisen C."/>
            <person name="Kredics L."/>
            <person name="Vagvoelgyi C."/>
            <person name="Patrignani A."/>
            <person name="Fitzpatrick D."/>
            <person name="Nagy I."/>
            <person name="Doyle S."/>
            <person name="Anderson J.B."/>
            <person name="Grigoriev I.V."/>
            <person name="Gueldener U."/>
            <person name="Muensterkoetter M."/>
            <person name="Nagy L.G."/>
        </authorList>
    </citation>
    <scope>NUCLEOTIDE SEQUENCE [LARGE SCALE GENOMIC DNA]</scope>
    <source>
        <strain evidence="3">Ar21-2</strain>
    </source>
</reference>
<sequence length="86" mass="9721">MRRCCLYRPRANIADPVQLRATSWLRKLALVVLVATSPLFASLVCHCQRSPSFTVRLAWSVASASRKRRPLPRSADTASNVPYFDF</sequence>
<dbReference type="Proteomes" id="UP000217790">
    <property type="component" value="Unassembled WGS sequence"/>
</dbReference>
<name>A0A2H3CFN6_ARMGA</name>
<evidence type="ECO:0000256" key="1">
    <source>
        <dbReference type="SAM" id="MobiDB-lite"/>
    </source>
</evidence>
<proteinExistence type="predicted"/>
<protein>
    <submittedName>
        <fullName evidence="2">Uncharacterized protein</fullName>
    </submittedName>
</protein>
<accession>A0A2H3CFN6</accession>
<evidence type="ECO:0000313" key="2">
    <source>
        <dbReference type="EMBL" id="PBK81875.1"/>
    </source>
</evidence>